<dbReference type="Pfam" id="PF26421">
    <property type="entry name" value="Avidin_like"/>
    <property type="match status" value="1"/>
</dbReference>
<dbReference type="AlphaFoldDB" id="A0A1M5HUP3"/>
<name>A0A1M5HUP3_9FLAO</name>
<gene>
    <name evidence="1" type="ORF">SAMN04488116_0213</name>
</gene>
<dbReference type="InterPro" id="IPR058595">
    <property type="entry name" value="Avidin-like"/>
</dbReference>
<dbReference type="EMBL" id="FQWL01000001">
    <property type="protein sequence ID" value="SHG19679.1"/>
    <property type="molecule type" value="Genomic_DNA"/>
</dbReference>
<evidence type="ECO:0008006" key="3">
    <source>
        <dbReference type="Google" id="ProtNLM"/>
    </source>
</evidence>
<dbReference type="Proteomes" id="UP000184532">
    <property type="component" value="Unassembled WGS sequence"/>
</dbReference>
<protein>
    <recommendedName>
        <fullName evidence="3">N-acetylglutamate synthase</fullName>
    </recommendedName>
</protein>
<sequence>MNLDNKIFVTTENKSGLSSDKTIFHYFQNGATITAKYKGGAILEGHIIGKQAQDSKIELLYQCLTTDGELKAGHSKGTVSKTENGKLKLEFDWNWLNGDLSGGKSEYMELD</sequence>
<reference evidence="2" key="1">
    <citation type="submission" date="2016-11" db="EMBL/GenBank/DDBJ databases">
        <authorList>
            <person name="Varghese N."/>
            <person name="Submissions S."/>
        </authorList>
    </citation>
    <scope>NUCLEOTIDE SEQUENCE [LARGE SCALE GENOMIC DNA]</scope>
    <source>
        <strain evidence="2">DSM 22638</strain>
    </source>
</reference>
<organism evidence="1 2">
    <name type="scientific">Flagellimonas flava</name>
    <dbReference type="NCBI Taxonomy" id="570519"/>
    <lineage>
        <taxon>Bacteria</taxon>
        <taxon>Pseudomonadati</taxon>
        <taxon>Bacteroidota</taxon>
        <taxon>Flavobacteriia</taxon>
        <taxon>Flavobacteriales</taxon>
        <taxon>Flavobacteriaceae</taxon>
        <taxon>Flagellimonas</taxon>
    </lineage>
</organism>
<keyword evidence="2" id="KW-1185">Reference proteome</keyword>
<dbReference type="OrthoDB" id="5684515at2"/>
<accession>A0A1M5HUP3</accession>
<evidence type="ECO:0000313" key="2">
    <source>
        <dbReference type="Proteomes" id="UP000184532"/>
    </source>
</evidence>
<dbReference type="RefSeq" id="WP_073176066.1">
    <property type="nucleotide sequence ID" value="NZ_FQWL01000001.1"/>
</dbReference>
<proteinExistence type="predicted"/>
<dbReference type="STRING" id="570519.SAMN04488116_0213"/>
<evidence type="ECO:0000313" key="1">
    <source>
        <dbReference type="EMBL" id="SHG19679.1"/>
    </source>
</evidence>